<reference evidence="2" key="1">
    <citation type="submission" date="2022-11" db="EMBL/GenBank/DDBJ databases">
        <authorList>
            <person name="Hyden B.L."/>
            <person name="Feng K."/>
            <person name="Yates T."/>
            <person name="Jawdy S."/>
            <person name="Smart L.B."/>
            <person name="Muchero W."/>
        </authorList>
    </citation>
    <scope>NUCLEOTIDE SEQUENCE</scope>
    <source>
        <tissue evidence="2">Shoot tip</tissue>
    </source>
</reference>
<proteinExistence type="predicted"/>
<dbReference type="OrthoDB" id="850205at2759"/>
<feature type="compositionally biased region" description="Polar residues" evidence="1">
    <location>
        <begin position="24"/>
        <end position="34"/>
    </location>
</feature>
<dbReference type="Proteomes" id="UP001151532">
    <property type="component" value="Chromosome 11"/>
</dbReference>
<gene>
    <name evidence="2" type="ORF">OIU79_020885</name>
</gene>
<dbReference type="AlphaFoldDB" id="A0A9Q0WPE6"/>
<feature type="region of interest" description="Disordered" evidence="1">
    <location>
        <begin position="175"/>
        <end position="220"/>
    </location>
</feature>
<feature type="region of interest" description="Disordered" evidence="1">
    <location>
        <begin position="1"/>
        <end position="159"/>
    </location>
</feature>
<sequence>MVLGTGDPRSLDERESDCGEVGSPVSQDQHNYQHPFNEGNGDSEKGGPSPANSSAHQNKPIEGVPGDAEGSHKVEPEDNSAIKIDRDSVQNVESKDIIEHVDCRKESHDEDDRSSSGRSSSNESQVFENKSNEVNDEEKEKEVGSFPNEVKQIPENEKLVKEVNNNSVLEIIEHVDCRKESHDEDDRSSSSSSSSNESQVFENKSNEANDEEKEKEVVSFPNEVKQIPENEKLVKEVKNNSVLETVSAVYLVNPVVPISETEKFVMESVQVENSEVLEVVESGFEENEDRFLHISNEVVEVSPTIVVPNKNKDKLFPTSDENVGASSNVVGSSVYGNLGKTLASSDSHSTEIGNGVDKNKDTDALENTVNQSLLSSASQGAERTSWMSCCGVLFMRPWFNYSLELRFLHISIWLLPFPYVLRYKFTVPPHTSVAEASASLRKLSRTGNLRMIWFIVV</sequence>
<name>A0A9Q0WPE6_SALPP</name>
<feature type="compositionally biased region" description="Basic and acidic residues" evidence="1">
    <location>
        <begin position="175"/>
        <end position="188"/>
    </location>
</feature>
<dbReference type="PANTHER" id="PTHR37187:SF19">
    <property type="entry name" value="(RAPE) HYPOTHETICAL PROTEIN"/>
    <property type="match status" value="1"/>
</dbReference>
<accession>A0A9Q0WPE6</accession>
<evidence type="ECO:0000313" key="3">
    <source>
        <dbReference type="Proteomes" id="UP001151532"/>
    </source>
</evidence>
<dbReference type="PANTHER" id="PTHR37187">
    <property type="entry name" value="EXPRESSED PROTEIN"/>
    <property type="match status" value="1"/>
</dbReference>
<evidence type="ECO:0000256" key="1">
    <source>
        <dbReference type="SAM" id="MobiDB-lite"/>
    </source>
</evidence>
<dbReference type="EMBL" id="JAPFFK010000003">
    <property type="protein sequence ID" value="KAJ6770121.1"/>
    <property type="molecule type" value="Genomic_DNA"/>
</dbReference>
<feature type="compositionally biased region" description="Low complexity" evidence="1">
    <location>
        <begin position="189"/>
        <end position="198"/>
    </location>
</feature>
<comment type="caution">
    <text evidence="2">The sequence shown here is derived from an EMBL/GenBank/DDBJ whole genome shotgun (WGS) entry which is preliminary data.</text>
</comment>
<feature type="compositionally biased region" description="Basic and acidic residues" evidence="1">
    <location>
        <begin position="130"/>
        <end position="143"/>
    </location>
</feature>
<keyword evidence="3" id="KW-1185">Reference proteome</keyword>
<organism evidence="2 3">
    <name type="scientific">Salix purpurea</name>
    <name type="common">Purple osier willow</name>
    <dbReference type="NCBI Taxonomy" id="77065"/>
    <lineage>
        <taxon>Eukaryota</taxon>
        <taxon>Viridiplantae</taxon>
        <taxon>Streptophyta</taxon>
        <taxon>Embryophyta</taxon>
        <taxon>Tracheophyta</taxon>
        <taxon>Spermatophyta</taxon>
        <taxon>Magnoliopsida</taxon>
        <taxon>eudicotyledons</taxon>
        <taxon>Gunneridae</taxon>
        <taxon>Pentapetalae</taxon>
        <taxon>rosids</taxon>
        <taxon>fabids</taxon>
        <taxon>Malpighiales</taxon>
        <taxon>Salicaceae</taxon>
        <taxon>Saliceae</taxon>
        <taxon>Salix</taxon>
    </lineage>
</organism>
<reference evidence="2" key="2">
    <citation type="journal article" date="2023" name="Int. J. Mol. Sci.">
        <title>De Novo Assembly and Annotation of 11 Diverse Shrub Willow (Salix) Genomes Reveals Novel Gene Organization in Sex-Linked Regions.</title>
        <authorList>
            <person name="Hyden B."/>
            <person name="Feng K."/>
            <person name="Yates T.B."/>
            <person name="Jawdy S."/>
            <person name="Cereghino C."/>
            <person name="Smart L.B."/>
            <person name="Muchero W."/>
        </authorList>
    </citation>
    <scope>NUCLEOTIDE SEQUENCE</scope>
    <source>
        <tissue evidence="2">Shoot tip</tissue>
    </source>
</reference>
<feature type="compositionally biased region" description="Basic and acidic residues" evidence="1">
    <location>
        <begin position="204"/>
        <end position="217"/>
    </location>
</feature>
<evidence type="ECO:0000313" key="2">
    <source>
        <dbReference type="EMBL" id="KAJ6770121.1"/>
    </source>
</evidence>
<feature type="compositionally biased region" description="Basic and acidic residues" evidence="1">
    <location>
        <begin position="83"/>
        <end position="115"/>
    </location>
</feature>
<protein>
    <submittedName>
        <fullName evidence="2">Uncharacterized protein</fullName>
    </submittedName>
</protein>